<gene>
    <name evidence="2" type="ORF">ABIE04_003379</name>
</gene>
<comment type="caution">
    <text evidence="2">The sequence shown here is derived from an EMBL/GenBank/DDBJ whole genome shotgun (WGS) entry which is preliminary data.</text>
</comment>
<dbReference type="RefSeq" id="WP_354552893.1">
    <property type="nucleotide sequence ID" value="NZ_JBEPSD010000004.1"/>
</dbReference>
<dbReference type="PROSITE" id="PS51257">
    <property type="entry name" value="PROKAR_LIPOPROTEIN"/>
    <property type="match status" value="1"/>
</dbReference>
<feature type="chain" id="PRO_5046161059" description="Lipoprotein" evidence="1">
    <location>
        <begin position="21"/>
        <end position="164"/>
    </location>
</feature>
<protein>
    <recommendedName>
        <fullName evidence="4">Lipoprotein</fullName>
    </recommendedName>
</protein>
<accession>A0ABV2Q123</accession>
<reference evidence="2 3" key="1">
    <citation type="submission" date="2024-06" db="EMBL/GenBank/DDBJ databases">
        <title>Sorghum-associated microbial communities from plants grown in Nebraska, USA.</title>
        <authorList>
            <person name="Schachtman D."/>
        </authorList>
    </citation>
    <scope>NUCLEOTIDE SEQUENCE [LARGE SCALE GENOMIC DNA]</scope>
    <source>
        <strain evidence="2 3">1757</strain>
    </source>
</reference>
<organism evidence="2 3">
    <name type="scientific">Rhodanobacter soli</name>
    <dbReference type="NCBI Taxonomy" id="590609"/>
    <lineage>
        <taxon>Bacteria</taxon>
        <taxon>Pseudomonadati</taxon>
        <taxon>Pseudomonadota</taxon>
        <taxon>Gammaproteobacteria</taxon>
        <taxon>Lysobacterales</taxon>
        <taxon>Rhodanobacteraceae</taxon>
        <taxon>Rhodanobacter</taxon>
    </lineage>
</organism>
<dbReference type="Proteomes" id="UP001549251">
    <property type="component" value="Unassembled WGS sequence"/>
</dbReference>
<feature type="signal peptide" evidence="1">
    <location>
        <begin position="1"/>
        <end position="20"/>
    </location>
</feature>
<evidence type="ECO:0008006" key="4">
    <source>
        <dbReference type="Google" id="ProtNLM"/>
    </source>
</evidence>
<evidence type="ECO:0000256" key="1">
    <source>
        <dbReference type="SAM" id="SignalP"/>
    </source>
</evidence>
<dbReference type="EMBL" id="JBEPSD010000004">
    <property type="protein sequence ID" value="MET4570997.1"/>
    <property type="molecule type" value="Genomic_DNA"/>
</dbReference>
<keyword evidence="1" id="KW-0732">Signal</keyword>
<sequence>MRNTVSLVLLLSLVSSCAYSVQPATGSLCHAPETTYFSCRTTRHTTVSLCGTLPSNLQYRYGKGAQVELQFPDDPATGARQLGYAHYSRFQVERTEVTFSHMDADYAVFDYTENDRRSAGVHVTTADGKESEVRCTGPVQGQLAPLGKSLRCDSDNALNGGQCP</sequence>
<keyword evidence="3" id="KW-1185">Reference proteome</keyword>
<proteinExistence type="predicted"/>
<name>A0ABV2Q123_9GAMM</name>
<evidence type="ECO:0000313" key="2">
    <source>
        <dbReference type="EMBL" id="MET4570997.1"/>
    </source>
</evidence>
<evidence type="ECO:0000313" key="3">
    <source>
        <dbReference type="Proteomes" id="UP001549251"/>
    </source>
</evidence>